<reference evidence="1" key="1">
    <citation type="submission" date="2020-11" db="EMBL/GenBank/DDBJ databases">
        <title>Adaptations for nitrogen fixation in a non-lichenized fungal sporocarp promotes dispersal by wood-feeding termites.</title>
        <authorList>
            <consortium name="DOE Joint Genome Institute"/>
            <person name="Koch R.A."/>
            <person name="Yoon G."/>
            <person name="Arayal U."/>
            <person name="Lail K."/>
            <person name="Amirebrahimi M."/>
            <person name="Labutti K."/>
            <person name="Lipzen A."/>
            <person name="Riley R."/>
            <person name="Barry K."/>
            <person name="Henrissat B."/>
            <person name="Grigoriev I.V."/>
            <person name="Herr J.R."/>
            <person name="Aime M.C."/>
        </authorList>
    </citation>
    <scope>NUCLEOTIDE SEQUENCE</scope>
    <source>
        <strain evidence="1">MCA 3950</strain>
    </source>
</reference>
<protein>
    <submittedName>
        <fullName evidence="1">Uncharacterized protein</fullName>
    </submittedName>
</protein>
<dbReference type="GeneID" id="66106623"/>
<name>A0A9P8AQK9_9AGAR</name>
<dbReference type="EMBL" id="MU250542">
    <property type="protein sequence ID" value="KAG7443961.1"/>
    <property type="molecule type" value="Genomic_DNA"/>
</dbReference>
<dbReference type="Proteomes" id="UP000812287">
    <property type="component" value="Unassembled WGS sequence"/>
</dbReference>
<sequence>MYNQDVLICLVSIEGDSSGDEHYKAIQHLSKGQTAFRGDNYLLSLLNKLEFNGLRFIVFPLLTFSRYILWFHNMAEILDYLVQIFKTQILRAGKLPAYPTSKQYVPEMLVGDPYCPFKADVWYLDQMLNADMDTEVKGFVEKIKSVSWTNSMQVFDEYMNKSTEVMGLPSY</sequence>
<proteinExistence type="predicted"/>
<evidence type="ECO:0000313" key="2">
    <source>
        <dbReference type="Proteomes" id="UP000812287"/>
    </source>
</evidence>
<comment type="caution">
    <text evidence="1">The sequence shown here is derived from an EMBL/GenBank/DDBJ whole genome shotgun (WGS) entry which is preliminary data.</text>
</comment>
<organism evidence="1 2">
    <name type="scientific">Guyanagaster necrorhizus</name>
    <dbReference type="NCBI Taxonomy" id="856835"/>
    <lineage>
        <taxon>Eukaryota</taxon>
        <taxon>Fungi</taxon>
        <taxon>Dikarya</taxon>
        <taxon>Basidiomycota</taxon>
        <taxon>Agaricomycotina</taxon>
        <taxon>Agaricomycetes</taxon>
        <taxon>Agaricomycetidae</taxon>
        <taxon>Agaricales</taxon>
        <taxon>Marasmiineae</taxon>
        <taxon>Physalacriaceae</taxon>
        <taxon>Guyanagaster</taxon>
    </lineage>
</organism>
<gene>
    <name evidence="1" type="ORF">BT62DRAFT_921597</name>
</gene>
<keyword evidence="2" id="KW-1185">Reference proteome</keyword>
<evidence type="ECO:0000313" key="1">
    <source>
        <dbReference type="EMBL" id="KAG7443961.1"/>
    </source>
</evidence>
<accession>A0A9P8AQK9</accession>
<dbReference type="AlphaFoldDB" id="A0A9P8AQK9"/>
<dbReference type="OrthoDB" id="2985259at2759"/>
<dbReference type="RefSeq" id="XP_043037461.1">
    <property type="nucleotide sequence ID" value="XM_043184326.1"/>
</dbReference>